<dbReference type="InterPro" id="IPR032324">
    <property type="entry name" value="Clp1_N"/>
</dbReference>
<dbReference type="Gene3D" id="3.40.50.300">
    <property type="entry name" value="P-loop containing nucleotide triphosphate hydrolases"/>
    <property type="match status" value="1"/>
</dbReference>
<dbReference type="PANTHER" id="PTHR12755:SF6">
    <property type="entry name" value="POLYRIBONUCLEOTIDE 5'-HYDROXYL-KINASE CLP1"/>
    <property type="match status" value="1"/>
</dbReference>
<name>A0A6A0GPP8_HYAAZ</name>
<dbReference type="Pfam" id="PF16573">
    <property type="entry name" value="CLP1_N"/>
    <property type="match status" value="1"/>
</dbReference>
<dbReference type="EMBL" id="JQDR03017389">
    <property type="protein sequence ID" value="KAA0183872.1"/>
    <property type="molecule type" value="Genomic_DNA"/>
</dbReference>
<sequence>MEHDFTLQQDSELRFEAERDAEDVSLKLAPNKQYTFLPGAKVAVFTWHGCRLRLMGKTTGTYIATETPMVMYLNTHGCLERLRRNAERATRSSDEASHARGPICMVVGPGDVGKSTLVDVDESAGVLK</sequence>
<feature type="domain" description="Clp1 N-terminal" evidence="1">
    <location>
        <begin position="7"/>
        <end position="86"/>
    </location>
</feature>
<evidence type="ECO:0000313" key="2">
    <source>
        <dbReference type="EMBL" id="KAA0183872.1"/>
    </source>
</evidence>
<dbReference type="PANTHER" id="PTHR12755">
    <property type="entry name" value="CLEAVAGE/POLYADENYLATION FACTOR IA SUBUNIT CLP1P"/>
    <property type="match status" value="1"/>
</dbReference>
<accession>A0A6A0GPP8</accession>
<dbReference type="InterPro" id="IPR045116">
    <property type="entry name" value="Clp1/Grc3"/>
</dbReference>
<protein>
    <recommendedName>
        <fullName evidence="1">Clp1 N-terminal domain-containing protein</fullName>
    </recommendedName>
</protein>
<dbReference type="Gene3D" id="2.60.120.1030">
    <property type="entry name" value="Clp1, DNA binding domain"/>
    <property type="match status" value="1"/>
</dbReference>
<gene>
    <name evidence="2" type="ORF">HAZT_HAZT007875</name>
</gene>
<dbReference type="GO" id="GO:0051731">
    <property type="term" value="F:polynucleotide 5'-hydroxyl-kinase activity"/>
    <property type="evidence" value="ECO:0007669"/>
    <property type="project" value="InterPro"/>
</dbReference>
<feature type="non-terminal residue" evidence="2">
    <location>
        <position position="128"/>
    </location>
</feature>
<dbReference type="AlphaFoldDB" id="A0A6A0GPP8"/>
<reference evidence="2" key="1">
    <citation type="submission" date="2014-08" db="EMBL/GenBank/DDBJ databases">
        <authorList>
            <person name="Murali S."/>
            <person name="Richards S."/>
            <person name="Bandaranaike D."/>
            <person name="Bellair M."/>
            <person name="Blankenburg K."/>
            <person name="Chao H."/>
            <person name="Dinh H."/>
            <person name="Doddapaneni H."/>
            <person name="Dugan-Rocha S."/>
            <person name="Elkadiri S."/>
            <person name="Gnanaolivu R."/>
            <person name="Hughes D."/>
            <person name="Lee S."/>
            <person name="Li M."/>
            <person name="Ming W."/>
            <person name="Munidasa M."/>
            <person name="Muniz J."/>
            <person name="Nguyen L."/>
            <person name="Osuji N."/>
            <person name="Pu L.-L."/>
            <person name="Puazo M."/>
            <person name="Skinner E."/>
            <person name="Qu C."/>
            <person name="Quiroz J."/>
            <person name="Raj R."/>
            <person name="Weissenberger G."/>
            <person name="Xin Y."/>
            <person name="Zou X."/>
            <person name="Han Y."/>
            <person name="Worley K."/>
            <person name="Muzny D."/>
            <person name="Gibbs R."/>
        </authorList>
    </citation>
    <scope>NUCLEOTIDE SEQUENCE</scope>
    <source>
        <strain evidence="2">HAZT.00-mixed</strain>
        <tissue evidence="2">Whole organism</tissue>
    </source>
</reference>
<organism evidence="2">
    <name type="scientific">Hyalella azteca</name>
    <name type="common">Amphipod</name>
    <dbReference type="NCBI Taxonomy" id="294128"/>
    <lineage>
        <taxon>Eukaryota</taxon>
        <taxon>Metazoa</taxon>
        <taxon>Ecdysozoa</taxon>
        <taxon>Arthropoda</taxon>
        <taxon>Crustacea</taxon>
        <taxon>Multicrustacea</taxon>
        <taxon>Malacostraca</taxon>
        <taxon>Eumalacostraca</taxon>
        <taxon>Peracarida</taxon>
        <taxon>Amphipoda</taxon>
        <taxon>Senticaudata</taxon>
        <taxon>Talitrida</taxon>
        <taxon>Talitroidea</taxon>
        <taxon>Hyalellidae</taxon>
        <taxon>Hyalella</taxon>
    </lineage>
</organism>
<dbReference type="InterPro" id="IPR027417">
    <property type="entry name" value="P-loop_NTPase"/>
</dbReference>
<evidence type="ECO:0000259" key="1">
    <source>
        <dbReference type="Pfam" id="PF16573"/>
    </source>
</evidence>
<reference evidence="2" key="3">
    <citation type="submission" date="2019-06" db="EMBL/GenBank/DDBJ databases">
        <authorList>
            <person name="Poynton C."/>
            <person name="Hasenbein S."/>
            <person name="Benoit J.B."/>
            <person name="Sepulveda M.S."/>
            <person name="Poelchau M.F."/>
            <person name="Murali S.C."/>
            <person name="Chen S."/>
            <person name="Glastad K.M."/>
            <person name="Werren J.H."/>
            <person name="Vineis J.H."/>
            <person name="Bowen J.L."/>
            <person name="Friedrich M."/>
            <person name="Jones J."/>
            <person name="Robertson H.M."/>
            <person name="Feyereisen R."/>
            <person name="Mechler-Hickson A."/>
            <person name="Mathers N."/>
            <person name="Lee C.E."/>
            <person name="Colbourne J.K."/>
            <person name="Biales A."/>
            <person name="Johnston J.S."/>
            <person name="Wellborn G.A."/>
            <person name="Rosendale A.J."/>
            <person name="Cridge A.G."/>
            <person name="Munoz-Torres M.C."/>
            <person name="Bain P.A."/>
            <person name="Manny A.R."/>
            <person name="Major K.M."/>
            <person name="Lambert F.N."/>
            <person name="Vulpe C.D."/>
            <person name="Tuck P."/>
            <person name="Blalock B.J."/>
            <person name="Lin Y.-Y."/>
            <person name="Smith M.E."/>
            <person name="Ochoa-Acuna H."/>
            <person name="Chen M.-J.M."/>
            <person name="Childers C.P."/>
            <person name="Qu J."/>
            <person name="Dugan S."/>
            <person name="Lee S.L."/>
            <person name="Chao H."/>
            <person name="Dinh H."/>
            <person name="Han Y."/>
            <person name="Doddapaneni H."/>
            <person name="Worley K.C."/>
            <person name="Muzny D.M."/>
            <person name="Gibbs R.A."/>
            <person name="Richards S."/>
        </authorList>
    </citation>
    <scope>NUCLEOTIDE SEQUENCE</scope>
    <source>
        <strain evidence="2">HAZT.00-mixed</strain>
        <tissue evidence="2">Whole organism</tissue>
    </source>
</reference>
<dbReference type="GO" id="GO:0006388">
    <property type="term" value="P:tRNA splicing, via endonucleolytic cleavage and ligation"/>
    <property type="evidence" value="ECO:0007669"/>
    <property type="project" value="TreeGrafter"/>
</dbReference>
<dbReference type="Proteomes" id="UP000711488">
    <property type="component" value="Unassembled WGS sequence"/>
</dbReference>
<comment type="caution">
    <text evidence="2">The sequence shown here is derived from an EMBL/GenBank/DDBJ whole genome shotgun (WGS) entry which is preliminary data.</text>
</comment>
<reference evidence="2" key="2">
    <citation type="journal article" date="2018" name="Environ. Sci. Technol.">
        <title>The Toxicogenome of Hyalella azteca: A Model for Sediment Ecotoxicology and Evolutionary Toxicology.</title>
        <authorList>
            <person name="Poynton H.C."/>
            <person name="Hasenbein S."/>
            <person name="Benoit J.B."/>
            <person name="Sepulveda M.S."/>
            <person name="Poelchau M.F."/>
            <person name="Hughes D.S.T."/>
            <person name="Murali S.C."/>
            <person name="Chen S."/>
            <person name="Glastad K.M."/>
            <person name="Goodisman M.A.D."/>
            <person name="Werren J.H."/>
            <person name="Vineis J.H."/>
            <person name="Bowen J.L."/>
            <person name="Friedrich M."/>
            <person name="Jones J."/>
            <person name="Robertson H.M."/>
            <person name="Feyereisen R."/>
            <person name="Mechler-Hickson A."/>
            <person name="Mathers N."/>
            <person name="Lee C.E."/>
            <person name="Colbourne J.K."/>
            <person name="Biales A."/>
            <person name="Johnston J.S."/>
            <person name="Wellborn G.A."/>
            <person name="Rosendale A.J."/>
            <person name="Cridge A.G."/>
            <person name="Munoz-Torres M.C."/>
            <person name="Bain P.A."/>
            <person name="Manny A.R."/>
            <person name="Major K.M."/>
            <person name="Lambert F.N."/>
            <person name="Vulpe C.D."/>
            <person name="Tuck P."/>
            <person name="Blalock B.J."/>
            <person name="Lin Y.Y."/>
            <person name="Smith M.E."/>
            <person name="Ochoa-Acuna H."/>
            <person name="Chen M.M."/>
            <person name="Childers C.P."/>
            <person name="Qu J."/>
            <person name="Dugan S."/>
            <person name="Lee S.L."/>
            <person name="Chao H."/>
            <person name="Dinh H."/>
            <person name="Han Y."/>
            <person name="Doddapaneni H."/>
            <person name="Worley K.C."/>
            <person name="Muzny D.M."/>
            <person name="Gibbs R.A."/>
            <person name="Richards S."/>
        </authorList>
    </citation>
    <scope>NUCLEOTIDE SEQUENCE</scope>
    <source>
        <strain evidence="2">HAZT.00-mixed</strain>
        <tissue evidence="2">Whole organism</tissue>
    </source>
</reference>
<proteinExistence type="predicted"/>
<dbReference type="InterPro" id="IPR038239">
    <property type="entry name" value="Clp1_N_sf"/>
</dbReference>
<dbReference type="GO" id="GO:0005634">
    <property type="term" value="C:nucleus"/>
    <property type="evidence" value="ECO:0007669"/>
    <property type="project" value="TreeGrafter"/>
</dbReference>